<evidence type="ECO:0000313" key="3">
    <source>
        <dbReference type="EMBL" id="WAR12821.1"/>
    </source>
</evidence>
<feature type="non-terminal residue" evidence="3">
    <location>
        <position position="400"/>
    </location>
</feature>
<protein>
    <submittedName>
        <fullName evidence="3">Uncharacterized protein</fullName>
    </submittedName>
</protein>
<feature type="non-terminal residue" evidence="3">
    <location>
        <position position="1"/>
    </location>
</feature>
<feature type="compositionally biased region" description="Acidic residues" evidence="2">
    <location>
        <begin position="62"/>
        <end position="71"/>
    </location>
</feature>
<feature type="coiled-coil region" evidence="1">
    <location>
        <begin position="216"/>
        <end position="243"/>
    </location>
</feature>
<dbReference type="EMBL" id="CP111019">
    <property type="protein sequence ID" value="WAR12821.1"/>
    <property type="molecule type" value="Genomic_DNA"/>
</dbReference>
<feature type="region of interest" description="Disordered" evidence="2">
    <location>
        <begin position="58"/>
        <end position="78"/>
    </location>
</feature>
<dbReference type="Proteomes" id="UP001164746">
    <property type="component" value="Chromosome 8"/>
</dbReference>
<reference evidence="3" key="1">
    <citation type="submission" date="2022-11" db="EMBL/GenBank/DDBJ databases">
        <title>Centuries of genome instability and evolution in soft-shell clam transmissible cancer (bioRxiv).</title>
        <authorList>
            <person name="Hart S.F.M."/>
            <person name="Yonemitsu M.A."/>
            <person name="Giersch R.M."/>
            <person name="Beal B.F."/>
            <person name="Arriagada G."/>
            <person name="Davis B.W."/>
            <person name="Ostrander E.A."/>
            <person name="Goff S.P."/>
            <person name="Metzger M.J."/>
        </authorList>
    </citation>
    <scope>NUCLEOTIDE SEQUENCE</scope>
    <source>
        <strain evidence="3">MELC-2E11</strain>
        <tissue evidence="3">Siphon/mantle</tissue>
    </source>
</reference>
<evidence type="ECO:0000256" key="1">
    <source>
        <dbReference type="SAM" id="Coils"/>
    </source>
</evidence>
<evidence type="ECO:0000256" key="2">
    <source>
        <dbReference type="SAM" id="MobiDB-lite"/>
    </source>
</evidence>
<keyword evidence="1" id="KW-0175">Coiled coil</keyword>
<organism evidence="3 4">
    <name type="scientific">Mya arenaria</name>
    <name type="common">Soft-shell clam</name>
    <dbReference type="NCBI Taxonomy" id="6604"/>
    <lineage>
        <taxon>Eukaryota</taxon>
        <taxon>Metazoa</taxon>
        <taxon>Spiralia</taxon>
        <taxon>Lophotrochozoa</taxon>
        <taxon>Mollusca</taxon>
        <taxon>Bivalvia</taxon>
        <taxon>Autobranchia</taxon>
        <taxon>Heteroconchia</taxon>
        <taxon>Euheterodonta</taxon>
        <taxon>Imparidentia</taxon>
        <taxon>Neoheterodontei</taxon>
        <taxon>Myida</taxon>
        <taxon>Myoidea</taxon>
        <taxon>Myidae</taxon>
        <taxon>Mya</taxon>
    </lineage>
</organism>
<proteinExistence type="predicted"/>
<name>A0ABY7F0C8_MYAAR</name>
<sequence length="400" mass="44684">VQINFCVKTPGMTDEMYHILSSKIDSMNLEMALIRKEQLQTKQELREAKDEIAKLQGLQGLDEPDTTADDLTDAKGNASTSSVINSAQKAFQNEKAQTKQVLDQIKTDIAIIRSDFNTLMATVATLNGTQINLTREIFEVGRDAKNDIKKVNDTLARAESNHTSCTSLSDTQRRTNDTMSLLEKDVQINFCVQTPGMTDEMYHILSSKIDSMNLEMALIRKEQLQTKQELREAKDEIAKLQGLQVQINFCVQTPGMTDEMYHILSSKIDSMNLEMALIRKEQLQTKQELREAKDEIAKLQGLQGLDEPDTTADDLTDAQGNASTSSVINSAQKAFQNEKAQTKQVLDQIKTDIAIIRSDFNTLMAAVATLNGTQINLTREIFEVGRDAKNDIKKVNDTLA</sequence>
<feature type="coiled-coil region" evidence="1">
    <location>
        <begin position="275"/>
        <end position="302"/>
    </location>
</feature>
<accession>A0ABY7F0C8</accession>
<evidence type="ECO:0000313" key="4">
    <source>
        <dbReference type="Proteomes" id="UP001164746"/>
    </source>
</evidence>
<gene>
    <name evidence="3" type="ORF">MAR_027001</name>
</gene>
<feature type="coiled-coil region" evidence="1">
    <location>
        <begin position="31"/>
        <end position="58"/>
    </location>
</feature>
<keyword evidence="4" id="KW-1185">Reference proteome</keyword>